<gene>
    <name evidence="2" type="ORF">AVDCRST_MAG32-859</name>
</gene>
<dbReference type="EMBL" id="CADCUM010000035">
    <property type="protein sequence ID" value="CAA9372697.1"/>
    <property type="molecule type" value="Genomic_DNA"/>
</dbReference>
<protein>
    <submittedName>
        <fullName evidence="2">Uncharacterized protein</fullName>
    </submittedName>
</protein>
<proteinExistence type="predicted"/>
<name>A0A6J4MYX1_9ACTN</name>
<accession>A0A6J4MYX1</accession>
<evidence type="ECO:0000313" key="2">
    <source>
        <dbReference type="EMBL" id="CAA9372697.1"/>
    </source>
</evidence>
<feature type="non-terminal residue" evidence="2">
    <location>
        <position position="1"/>
    </location>
</feature>
<evidence type="ECO:0000256" key="1">
    <source>
        <dbReference type="SAM" id="MobiDB-lite"/>
    </source>
</evidence>
<organism evidence="2">
    <name type="scientific">uncultured Nocardioides sp</name>
    <dbReference type="NCBI Taxonomy" id="198441"/>
    <lineage>
        <taxon>Bacteria</taxon>
        <taxon>Bacillati</taxon>
        <taxon>Actinomycetota</taxon>
        <taxon>Actinomycetes</taxon>
        <taxon>Propionibacteriales</taxon>
        <taxon>Nocardioidaceae</taxon>
        <taxon>Nocardioides</taxon>
        <taxon>environmental samples</taxon>
    </lineage>
</organism>
<dbReference type="AlphaFoldDB" id="A0A6J4MYX1"/>
<feature type="non-terminal residue" evidence="2">
    <location>
        <position position="59"/>
    </location>
</feature>
<reference evidence="2" key="1">
    <citation type="submission" date="2020-02" db="EMBL/GenBank/DDBJ databases">
        <authorList>
            <person name="Meier V. D."/>
        </authorList>
    </citation>
    <scope>NUCLEOTIDE SEQUENCE</scope>
    <source>
        <strain evidence="2">AVDCRST_MAG32</strain>
    </source>
</reference>
<sequence>CHRGPALSSVSPPRRSCWGWRPRCCRAVSKVGGSSSHGRQRRPPVRVGRVLRPGRVRAA</sequence>
<feature type="region of interest" description="Disordered" evidence="1">
    <location>
        <begin position="29"/>
        <end position="59"/>
    </location>
</feature>